<dbReference type="Pfam" id="PF03123">
    <property type="entry name" value="CAT_RBD"/>
    <property type="match status" value="1"/>
</dbReference>
<dbReference type="Gene3D" id="2.30.24.10">
    <property type="entry name" value="CAT RNA-binding domain"/>
    <property type="match status" value="1"/>
</dbReference>
<organism evidence="4 6">
    <name type="scientific">Vagococcus xieshaowenii</name>
    <dbReference type="NCBI Taxonomy" id="2562451"/>
    <lineage>
        <taxon>Bacteria</taxon>
        <taxon>Bacillati</taxon>
        <taxon>Bacillota</taxon>
        <taxon>Bacilli</taxon>
        <taxon>Lactobacillales</taxon>
        <taxon>Enterococcaceae</taxon>
        <taxon>Vagococcus</taxon>
    </lineage>
</organism>
<keyword evidence="1" id="KW-0677">Repeat</keyword>
<dbReference type="InterPro" id="IPR004341">
    <property type="entry name" value="CAT_RNA-bd_dom"/>
</dbReference>
<dbReference type="InterPro" id="IPR011608">
    <property type="entry name" value="PRD"/>
</dbReference>
<dbReference type="GO" id="GO:0006355">
    <property type="term" value="P:regulation of DNA-templated transcription"/>
    <property type="evidence" value="ECO:0007669"/>
    <property type="project" value="InterPro"/>
</dbReference>
<evidence type="ECO:0000313" key="5">
    <source>
        <dbReference type="Proteomes" id="UP000296883"/>
    </source>
</evidence>
<dbReference type="RefSeq" id="WP_135253332.1">
    <property type="nucleotide sequence ID" value="NZ_CP038865.1"/>
</dbReference>
<accession>A0AAJ5EH08</accession>
<evidence type="ECO:0000256" key="1">
    <source>
        <dbReference type="ARBA" id="ARBA00022737"/>
    </source>
</evidence>
<dbReference type="SMART" id="SM01061">
    <property type="entry name" value="CAT_RBD"/>
    <property type="match status" value="1"/>
</dbReference>
<dbReference type="PROSITE" id="PS51372">
    <property type="entry name" value="PRD_2"/>
    <property type="match status" value="2"/>
</dbReference>
<gene>
    <name evidence="4" type="ORF">E4031_00310</name>
    <name evidence="3" type="ORF">E4Z98_05940</name>
</gene>
<evidence type="ECO:0000259" key="2">
    <source>
        <dbReference type="PROSITE" id="PS51372"/>
    </source>
</evidence>
<dbReference type="Proteomes" id="UP000297725">
    <property type="component" value="Unassembled WGS sequence"/>
</dbReference>
<dbReference type="AlphaFoldDB" id="A0AAJ5EH08"/>
<dbReference type="PANTHER" id="PTHR30185">
    <property type="entry name" value="CRYPTIC BETA-GLUCOSIDE BGL OPERON ANTITERMINATOR"/>
    <property type="match status" value="1"/>
</dbReference>
<feature type="domain" description="PRD" evidence="2">
    <location>
        <begin position="65"/>
        <end position="169"/>
    </location>
</feature>
<dbReference type="Pfam" id="PF00874">
    <property type="entry name" value="PRD"/>
    <property type="match status" value="2"/>
</dbReference>
<dbReference type="InterPro" id="IPR050661">
    <property type="entry name" value="BglG_antiterminators"/>
</dbReference>
<dbReference type="GO" id="GO:0003723">
    <property type="term" value="F:RNA binding"/>
    <property type="evidence" value="ECO:0007669"/>
    <property type="project" value="InterPro"/>
</dbReference>
<evidence type="ECO:0000313" key="4">
    <source>
        <dbReference type="EMBL" id="TFZ43298.1"/>
    </source>
</evidence>
<sequence length="277" mass="32548">MRIKKKLNNNAVVTIDELGNEVIYTGVGIGWERKVGDPVDIEKAEKKFTIDNDEIRNKLQHILVDVPLEIFDLVDNIVSLLRGSYGLEVSDTLYVTLSDHLTMLLKRKEINLLIDNPMLFEIKNFYQKEFSIALDILDLVNATLECDFNEDEAGFITWHIITATTSLDFYNVHKSTRLMNAILNIIKYHFELNYDENSIYYQRFITHLKFFTIRVMNSEESTEKFNDLAEVIQEKYKEAYSCVEKISKFIEEEYSYKANQDEKIYLTLHVQRILDKE</sequence>
<dbReference type="EMBL" id="SRHU01000002">
    <property type="protein sequence ID" value="TFZ43298.1"/>
    <property type="molecule type" value="Genomic_DNA"/>
</dbReference>
<dbReference type="Gene3D" id="1.10.1790.10">
    <property type="entry name" value="PRD domain"/>
    <property type="match status" value="2"/>
</dbReference>
<dbReference type="InterPro" id="IPR036634">
    <property type="entry name" value="PRD_sf"/>
</dbReference>
<reference evidence="3 5" key="2">
    <citation type="journal article" date="2020" name="Int. J. Syst. Evol. Microbiol.">
        <title>Vagococcus xieshaowenii sp. nov., isolated from snow finch (Montifringilla taczanowskii) cloacal content.</title>
        <authorList>
            <person name="Ge Y."/>
            <person name="Yang J."/>
            <person name="Lai X.H."/>
            <person name="Zhang G."/>
            <person name="Jin D."/>
            <person name="Lu S."/>
            <person name="Wang B."/>
            <person name="Huang Y."/>
            <person name="Huang Y."/>
            <person name="Ren Z."/>
            <person name="Zhang X."/>
            <person name="Xu J."/>
        </authorList>
    </citation>
    <scope>NUCLEOTIDE SEQUENCE [LARGE SCALE GENOMIC DNA]</scope>
    <source>
        <strain evidence="3">Personal::cf-49</strain>
        <strain evidence="5">personal::cf-49</strain>
    </source>
</reference>
<keyword evidence="5" id="KW-1185">Reference proteome</keyword>
<reference evidence="4 6" key="1">
    <citation type="submission" date="2019-03" db="EMBL/GenBank/DDBJ databases">
        <title>Vagococcus sp. was isolated fron gut of Carduelis flavirostris.</title>
        <authorList>
            <person name="Ge Y."/>
        </authorList>
    </citation>
    <scope>NUCLEOTIDE SEQUENCE [LARGE SCALE GENOMIC DNA]</scope>
    <source>
        <strain evidence="4 6">CF-210</strain>
    </source>
</reference>
<dbReference type="EMBL" id="CP038865">
    <property type="protein sequence ID" value="QCA28880.1"/>
    <property type="molecule type" value="Genomic_DNA"/>
</dbReference>
<dbReference type="SUPFAM" id="SSF63520">
    <property type="entry name" value="PTS-regulatory domain, PRD"/>
    <property type="match status" value="2"/>
</dbReference>
<feature type="domain" description="PRD" evidence="2">
    <location>
        <begin position="170"/>
        <end position="277"/>
    </location>
</feature>
<dbReference type="PANTHER" id="PTHR30185:SF15">
    <property type="entry name" value="CRYPTIC BETA-GLUCOSIDE BGL OPERON ANTITERMINATOR"/>
    <property type="match status" value="1"/>
</dbReference>
<dbReference type="SUPFAM" id="SSF50151">
    <property type="entry name" value="SacY-like RNA-binding domain"/>
    <property type="match status" value="1"/>
</dbReference>
<dbReference type="InterPro" id="IPR036650">
    <property type="entry name" value="CAT_RNA-bd_dom_sf"/>
</dbReference>
<protein>
    <submittedName>
        <fullName evidence="4">PRD domain-containing protein</fullName>
    </submittedName>
</protein>
<proteinExistence type="predicted"/>
<dbReference type="Proteomes" id="UP000296883">
    <property type="component" value="Chromosome"/>
</dbReference>
<evidence type="ECO:0000313" key="6">
    <source>
        <dbReference type="Proteomes" id="UP000297725"/>
    </source>
</evidence>
<name>A0AAJ5EH08_9ENTE</name>
<evidence type="ECO:0000313" key="3">
    <source>
        <dbReference type="EMBL" id="QCA28880.1"/>
    </source>
</evidence>